<dbReference type="EC" id="5.2.1.8" evidence="7"/>
<dbReference type="GO" id="GO:0005829">
    <property type="term" value="C:cytosol"/>
    <property type="evidence" value="ECO:0007669"/>
    <property type="project" value="TreeGrafter"/>
</dbReference>
<keyword evidence="4 6" id="KW-0413">Isomerase</keyword>
<comment type="function">
    <text evidence="5">Prolyl cis/trans isomerase with specificity for phospho-Ser-Pro bonds.</text>
</comment>
<evidence type="ECO:0000313" key="10">
    <source>
        <dbReference type="EMBL" id="KAK9841327.1"/>
    </source>
</evidence>
<reference evidence="10 11" key="1">
    <citation type="journal article" date="2024" name="Nat. Commun.">
        <title>Phylogenomics reveals the evolutionary origins of lichenization in chlorophyte algae.</title>
        <authorList>
            <person name="Puginier C."/>
            <person name="Libourel C."/>
            <person name="Otte J."/>
            <person name="Skaloud P."/>
            <person name="Haon M."/>
            <person name="Grisel S."/>
            <person name="Petersen M."/>
            <person name="Berrin J.G."/>
            <person name="Delaux P.M."/>
            <person name="Dal Grande F."/>
            <person name="Keller J."/>
        </authorList>
    </citation>
    <scope>NUCLEOTIDE SEQUENCE [LARGE SCALE GENOMIC DNA]</scope>
    <source>
        <strain evidence="10 11">SAG 2145</strain>
    </source>
</reference>
<evidence type="ECO:0000259" key="9">
    <source>
        <dbReference type="PROSITE" id="PS50198"/>
    </source>
</evidence>
<dbReference type="InterPro" id="IPR000253">
    <property type="entry name" value="FHA_dom"/>
</dbReference>
<evidence type="ECO:0000256" key="2">
    <source>
        <dbReference type="ARBA" id="ARBA00007656"/>
    </source>
</evidence>
<organism evidence="10 11">
    <name type="scientific">Apatococcus lobatus</name>
    <dbReference type="NCBI Taxonomy" id="904363"/>
    <lineage>
        <taxon>Eukaryota</taxon>
        <taxon>Viridiplantae</taxon>
        <taxon>Chlorophyta</taxon>
        <taxon>core chlorophytes</taxon>
        <taxon>Trebouxiophyceae</taxon>
        <taxon>Chlorellales</taxon>
        <taxon>Chlorellaceae</taxon>
        <taxon>Apatococcus</taxon>
    </lineage>
</organism>
<dbReference type="EMBL" id="JALJOS010000003">
    <property type="protein sequence ID" value="KAK9841327.1"/>
    <property type="molecule type" value="Genomic_DNA"/>
</dbReference>
<keyword evidence="11" id="KW-1185">Reference proteome</keyword>
<evidence type="ECO:0000313" key="11">
    <source>
        <dbReference type="Proteomes" id="UP001438707"/>
    </source>
</evidence>
<evidence type="ECO:0000259" key="8">
    <source>
        <dbReference type="PROSITE" id="PS50006"/>
    </source>
</evidence>
<dbReference type="PROSITE" id="PS50006">
    <property type="entry name" value="FHA_DOMAIN"/>
    <property type="match status" value="1"/>
</dbReference>
<dbReference type="InterPro" id="IPR046357">
    <property type="entry name" value="PPIase_dom_sf"/>
</dbReference>
<dbReference type="GO" id="GO:0003755">
    <property type="term" value="F:peptidyl-prolyl cis-trans isomerase activity"/>
    <property type="evidence" value="ECO:0007669"/>
    <property type="project" value="UniProtKB-UniRule"/>
</dbReference>
<proteinExistence type="inferred from homology"/>
<sequence length="241" mass="26101">MSFVEPSWATKPAGVVTLLVEKESGPPESINISSKPSFTLGRADTCDLVIPDSAASRSHAAIVHHTDGRAFLIDLKSSHGTWLNGKQLESHKPAWLRNGSVFYCGSPNKRNFTVQCSDSVQATNASESASDEVRASHILIKHRDSRNPSSWKEAHITRSKDEAIHVARMLRDDITSGRKTFGAIAEKESHCSSARRQGDLGSFGPGKMQEAFDSATRALKVGELSQPVESASGVHLILRTA</sequence>
<dbReference type="Pfam" id="PF00639">
    <property type="entry name" value="Rotamase"/>
    <property type="match status" value="1"/>
</dbReference>
<dbReference type="GO" id="GO:0005634">
    <property type="term" value="C:nucleus"/>
    <property type="evidence" value="ECO:0007669"/>
    <property type="project" value="TreeGrafter"/>
</dbReference>
<dbReference type="FunFam" id="3.10.50.40:FF:000010">
    <property type="entry name" value="Peptidyl-prolyl cis-trans isomerase Pin1"/>
    <property type="match status" value="1"/>
</dbReference>
<evidence type="ECO:0000256" key="7">
    <source>
        <dbReference type="RuleBase" id="RU363014"/>
    </source>
</evidence>
<dbReference type="InterPro" id="IPR000297">
    <property type="entry name" value="PPIase_PpiC"/>
</dbReference>
<name>A0AAW1S604_9CHLO</name>
<dbReference type="PROSITE" id="PS50198">
    <property type="entry name" value="PPIC_PPIASE_2"/>
    <property type="match status" value="1"/>
</dbReference>
<comment type="caution">
    <text evidence="10">The sequence shown here is derived from an EMBL/GenBank/DDBJ whole genome shotgun (WGS) entry which is preliminary data.</text>
</comment>
<dbReference type="Proteomes" id="UP001438707">
    <property type="component" value="Unassembled WGS sequence"/>
</dbReference>
<comment type="similarity">
    <text evidence="2">Belongs to the PpiC/parvulin rotamase family.</text>
</comment>
<dbReference type="Gene3D" id="2.60.200.20">
    <property type="match status" value="1"/>
</dbReference>
<feature type="domain" description="PpiC" evidence="9">
    <location>
        <begin position="130"/>
        <end position="241"/>
    </location>
</feature>
<evidence type="ECO:0000256" key="5">
    <source>
        <dbReference type="ARBA" id="ARBA00054757"/>
    </source>
</evidence>
<accession>A0AAW1S604</accession>
<evidence type="ECO:0000256" key="4">
    <source>
        <dbReference type="ARBA" id="ARBA00023235"/>
    </source>
</evidence>
<dbReference type="SUPFAM" id="SSF49879">
    <property type="entry name" value="SMAD/FHA domain"/>
    <property type="match status" value="1"/>
</dbReference>
<gene>
    <name evidence="10" type="ORF">WJX74_003968</name>
</gene>
<evidence type="ECO:0000256" key="3">
    <source>
        <dbReference type="ARBA" id="ARBA00023110"/>
    </source>
</evidence>
<dbReference type="PANTHER" id="PTHR10657:SF4">
    <property type="entry name" value="PEPTIDYL-PROLYL CIS-TRANS ISOMERASE-RELATED"/>
    <property type="match status" value="1"/>
</dbReference>
<evidence type="ECO:0000256" key="6">
    <source>
        <dbReference type="PROSITE-ProRule" id="PRU00278"/>
    </source>
</evidence>
<dbReference type="Pfam" id="PF00498">
    <property type="entry name" value="FHA"/>
    <property type="match status" value="1"/>
</dbReference>
<dbReference type="SMART" id="SM00240">
    <property type="entry name" value="FHA"/>
    <property type="match status" value="1"/>
</dbReference>
<dbReference type="InterPro" id="IPR008984">
    <property type="entry name" value="SMAD_FHA_dom_sf"/>
</dbReference>
<dbReference type="SUPFAM" id="SSF54534">
    <property type="entry name" value="FKBP-like"/>
    <property type="match status" value="1"/>
</dbReference>
<comment type="catalytic activity">
    <reaction evidence="1 7">
        <text>[protein]-peptidylproline (omega=180) = [protein]-peptidylproline (omega=0)</text>
        <dbReference type="Rhea" id="RHEA:16237"/>
        <dbReference type="Rhea" id="RHEA-COMP:10747"/>
        <dbReference type="Rhea" id="RHEA-COMP:10748"/>
        <dbReference type="ChEBI" id="CHEBI:83833"/>
        <dbReference type="ChEBI" id="CHEBI:83834"/>
        <dbReference type="EC" id="5.2.1.8"/>
    </reaction>
</comment>
<dbReference type="InterPro" id="IPR051370">
    <property type="entry name" value="PPIase_Pin1"/>
</dbReference>
<dbReference type="AlphaFoldDB" id="A0AAW1S604"/>
<evidence type="ECO:0000256" key="1">
    <source>
        <dbReference type="ARBA" id="ARBA00000971"/>
    </source>
</evidence>
<dbReference type="PANTHER" id="PTHR10657">
    <property type="entry name" value="PEPTIDYL-PROLYL CIS-TRANS ISOMERASE"/>
    <property type="match status" value="1"/>
</dbReference>
<feature type="domain" description="FHA" evidence="8">
    <location>
        <begin position="38"/>
        <end position="88"/>
    </location>
</feature>
<dbReference type="Gene3D" id="3.10.50.40">
    <property type="match status" value="1"/>
</dbReference>
<keyword evidence="3 6" id="KW-0697">Rotamase</keyword>
<protein>
    <recommendedName>
        <fullName evidence="7">Peptidyl-prolyl cis-trans isomerase</fullName>
        <ecNumber evidence="7">5.2.1.8</ecNumber>
    </recommendedName>
</protein>